<keyword evidence="4" id="KW-1003">Cell membrane</keyword>
<keyword evidence="7 8" id="KW-0472">Membrane</keyword>
<dbReference type="SUPFAM" id="SSF161098">
    <property type="entry name" value="MetI-like"/>
    <property type="match status" value="1"/>
</dbReference>
<dbReference type="PANTHER" id="PTHR42929:SF5">
    <property type="entry name" value="ABC TRANSPORTER PERMEASE PROTEIN"/>
    <property type="match status" value="1"/>
</dbReference>
<evidence type="ECO:0000256" key="7">
    <source>
        <dbReference type="ARBA" id="ARBA00023136"/>
    </source>
</evidence>
<dbReference type="InterPro" id="IPR035906">
    <property type="entry name" value="MetI-like_sf"/>
</dbReference>
<dbReference type="PANTHER" id="PTHR42929">
    <property type="entry name" value="INNER MEMBRANE ABC TRANSPORTER PERMEASE PROTEIN YDCU-RELATED-RELATED"/>
    <property type="match status" value="1"/>
</dbReference>
<evidence type="ECO:0000313" key="11">
    <source>
        <dbReference type="Proteomes" id="UP000194159"/>
    </source>
</evidence>
<keyword evidence="6 8" id="KW-1133">Transmembrane helix</keyword>
<evidence type="ECO:0000313" key="10">
    <source>
        <dbReference type="EMBL" id="ARQ14417.1"/>
    </source>
</evidence>
<feature type="transmembrane region" description="Helical" evidence="8">
    <location>
        <begin position="338"/>
        <end position="360"/>
    </location>
</feature>
<evidence type="ECO:0000256" key="6">
    <source>
        <dbReference type="ARBA" id="ARBA00022989"/>
    </source>
</evidence>
<evidence type="ECO:0000259" key="9">
    <source>
        <dbReference type="PROSITE" id="PS50928"/>
    </source>
</evidence>
<protein>
    <submittedName>
        <fullName evidence="10">ABC transporter permease protein</fullName>
    </submittedName>
</protein>
<dbReference type="EMBL" id="CP020911">
    <property type="protein sequence ID" value="ARQ14417.1"/>
    <property type="molecule type" value="Genomic_DNA"/>
</dbReference>
<comment type="subcellular location">
    <subcellularLocation>
        <location evidence="1 8">Cell membrane</location>
        <topology evidence="1 8">Multi-pass membrane protein</topology>
    </subcellularLocation>
</comment>
<feature type="transmembrane region" description="Helical" evidence="8">
    <location>
        <begin position="380"/>
        <end position="403"/>
    </location>
</feature>
<reference evidence="10 11" key="1">
    <citation type="submission" date="2017-04" db="EMBL/GenBank/DDBJ databases">
        <title>Complete genome sequences of Rhizobium genomic linages associated to common bean (phaseolus vulgaris).</title>
        <authorList>
            <person name="Santamaria R.I."/>
            <person name="Bustos P."/>
            <person name="Perez-Carrascal O."/>
            <person name="Martinez-Flores I."/>
            <person name="Juarez S."/>
            <person name="Lozano L."/>
            <person name="Miranda F."/>
            <person name="Vinuesa P."/>
            <person name="Martinez-Romero E."/>
            <person name="Cevallos M.A."/>
            <person name="Romero D."/>
            <person name="Davila G."/>
            <person name="Gonzalez V."/>
        </authorList>
    </citation>
    <scope>NUCLEOTIDE SEQUENCE [LARGE SCALE GENOMIC DNA]</scope>
    <source>
        <strain evidence="10 11">NXC12</strain>
        <plasmid evidence="11">pretnxc12e</plasmid>
    </source>
</reference>
<geneLocation type="plasmid" evidence="11">
    <name>pretnxc12e</name>
</geneLocation>
<dbReference type="CDD" id="cd06261">
    <property type="entry name" value="TM_PBP2"/>
    <property type="match status" value="1"/>
</dbReference>
<comment type="similarity">
    <text evidence="2">Belongs to the binding-protein-dependent transport system permease family. CysTW subfamily.</text>
</comment>
<evidence type="ECO:0000256" key="4">
    <source>
        <dbReference type="ARBA" id="ARBA00022475"/>
    </source>
</evidence>
<feature type="transmembrane region" description="Helical" evidence="8">
    <location>
        <begin position="235"/>
        <end position="255"/>
    </location>
</feature>
<dbReference type="AlphaFoldDB" id="A0AAN1BPA9"/>
<name>A0AAN1BPA9_RHIET</name>
<dbReference type="GO" id="GO:0055085">
    <property type="term" value="P:transmembrane transport"/>
    <property type="evidence" value="ECO:0007669"/>
    <property type="project" value="InterPro"/>
</dbReference>
<evidence type="ECO:0000256" key="5">
    <source>
        <dbReference type="ARBA" id="ARBA00022692"/>
    </source>
</evidence>
<evidence type="ECO:0000256" key="1">
    <source>
        <dbReference type="ARBA" id="ARBA00004651"/>
    </source>
</evidence>
<dbReference type="Proteomes" id="UP000194159">
    <property type="component" value="Plasmid pRetNXC12e"/>
</dbReference>
<feature type="domain" description="ABC transmembrane type-1" evidence="9">
    <location>
        <begin position="197"/>
        <end position="403"/>
    </location>
</feature>
<dbReference type="GO" id="GO:0005886">
    <property type="term" value="C:plasma membrane"/>
    <property type="evidence" value="ECO:0007669"/>
    <property type="project" value="UniProtKB-SubCell"/>
</dbReference>
<dbReference type="PROSITE" id="PS50928">
    <property type="entry name" value="ABC_TM1"/>
    <property type="match status" value="1"/>
</dbReference>
<feature type="transmembrane region" description="Helical" evidence="8">
    <location>
        <begin position="34"/>
        <end position="55"/>
    </location>
</feature>
<dbReference type="InterPro" id="IPR000515">
    <property type="entry name" value="MetI-like"/>
</dbReference>
<evidence type="ECO:0000256" key="8">
    <source>
        <dbReference type="RuleBase" id="RU363032"/>
    </source>
</evidence>
<keyword evidence="10" id="KW-0614">Plasmid</keyword>
<dbReference type="Gene3D" id="1.10.3720.10">
    <property type="entry name" value="MetI-like"/>
    <property type="match status" value="1"/>
</dbReference>
<accession>A0AAN1BPA9</accession>
<evidence type="ECO:0000256" key="3">
    <source>
        <dbReference type="ARBA" id="ARBA00022448"/>
    </source>
</evidence>
<keyword evidence="3 8" id="KW-0813">Transport</keyword>
<sequence>MRQAIRPAAIHSGVVEVNSSSQAERARRMAAIRANLTGLALVAPLVLFLLVTFLIPLGRMLVLAVDDSEIAMVMPRTVASLAEWDRAAAPPADAYNAVGLDLLEARRDRTVGTAARRLGYDDADLRTLLQATARGLPRDAAADIDWRATLVALDPAWDENRIWIAIGNARGPFTDLHVLMALGLRGGEDATLYMGVSLRTFAIALSATVLCMLLSLPAAYLLASVRRTTANVLMLALLLPLWTSVLVRSTAWLVILQKNGILNQLLMALHITDAPLELVYNRAGVLIALTHVLLPYAVLPVYASMKALPRTQMQAARSLGAGPLAGFFRVYLPQILPGLSAGGLMVFILALGYYITPLLLGGAGDQMLPYYIAYNTLQALNWGLAAALASLLLVATIVLYTIYVRLVGVERVGV</sequence>
<organism evidence="10 11">
    <name type="scientific">Rhizobium etli</name>
    <dbReference type="NCBI Taxonomy" id="29449"/>
    <lineage>
        <taxon>Bacteria</taxon>
        <taxon>Pseudomonadati</taxon>
        <taxon>Pseudomonadota</taxon>
        <taxon>Alphaproteobacteria</taxon>
        <taxon>Hyphomicrobiales</taxon>
        <taxon>Rhizobiaceae</taxon>
        <taxon>Rhizobium/Agrobacterium group</taxon>
        <taxon>Rhizobium</taxon>
    </lineage>
</organism>
<keyword evidence="5 8" id="KW-0812">Transmembrane</keyword>
<evidence type="ECO:0000256" key="2">
    <source>
        <dbReference type="ARBA" id="ARBA00007069"/>
    </source>
</evidence>
<dbReference type="Pfam" id="PF00528">
    <property type="entry name" value="BPD_transp_1"/>
    <property type="match status" value="1"/>
</dbReference>
<gene>
    <name evidence="10" type="ORF">NXC12_PE00824</name>
</gene>
<proteinExistence type="inferred from homology"/>
<feature type="transmembrane region" description="Helical" evidence="8">
    <location>
        <begin position="201"/>
        <end position="223"/>
    </location>
</feature>
<feature type="transmembrane region" description="Helical" evidence="8">
    <location>
        <begin position="283"/>
        <end position="303"/>
    </location>
</feature>